<evidence type="ECO:0000313" key="8">
    <source>
        <dbReference type="EMBL" id="SUZ54269.1"/>
    </source>
</evidence>
<name>A0A381NIP7_9ZZZZ</name>
<comment type="pathway">
    <text evidence="1">Porphyrin-containing compound metabolism; siroheme biosynthesis; sirohydrochlorin from precorrin-2: step 1/1.</text>
</comment>
<evidence type="ECO:0000256" key="2">
    <source>
        <dbReference type="ARBA" id="ARBA00012400"/>
    </source>
</evidence>
<dbReference type="EMBL" id="UINC01000377">
    <property type="protein sequence ID" value="SUZ54269.1"/>
    <property type="molecule type" value="Genomic_DNA"/>
</dbReference>
<dbReference type="Gene3D" id="1.10.8.210">
    <property type="entry name" value="Sirohaem synthase, dimerisation domain"/>
    <property type="match status" value="1"/>
</dbReference>
<dbReference type="InterPro" id="IPR036291">
    <property type="entry name" value="NAD(P)-bd_dom_sf"/>
</dbReference>
<dbReference type="SUPFAM" id="SSF75615">
    <property type="entry name" value="Siroheme synthase middle domains-like"/>
    <property type="match status" value="1"/>
</dbReference>
<dbReference type="Pfam" id="PF10414">
    <property type="entry name" value="CysG_dimeriser"/>
    <property type="match status" value="1"/>
</dbReference>
<dbReference type="InterPro" id="IPR037115">
    <property type="entry name" value="Sirohaem_synt_dimer_dom_sf"/>
</dbReference>
<dbReference type="PANTHER" id="PTHR35330">
    <property type="entry name" value="SIROHEME BIOSYNTHESIS PROTEIN MET8"/>
    <property type="match status" value="1"/>
</dbReference>
<accession>A0A381NIP7</accession>
<evidence type="ECO:0000256" key="1">
    <source>
        <dbReference type="ARBA" id="ARBA00005010"/>
    </source>
</evidence>
<evidence type="ECO:0000256" key="5">
    <source>
        <dbReference type="ARBA" id="ARBA00023244"/>
    </source>
</evidence>
<evidence type="ECO:0000256" key="3">
    <source>
        <dbReference type="ARBA" id="ARBA00023002"/>
    </source>
</evidence>
<gene>
    <name evidence="8" type="ORF">METZ01_LOCUS7123</name>
</gene>
<sequence>MDFLPVFLNVQKQQCLVAGDGPMAVQKIELLLSAGAIVHLSVQNQLSDTLKELSEKGRINIIKEEIGKFEVKDYKLIIAASEDLALNTMITDIANRNNIPVNVVDHPELCSFLFPSIVDRSPLIIAVSSCGKSPTLSRFIRNKVAAFLPEAYSPLAVMLGEFRNKMKPFLLTYEAKKDFWKSMVFSGSVVELFLSGKKDAARKILQEELEKHKKCFN</sequence>
<keyword evidence="4" id="KW-0520">NAD</keyword>
<reference evidence="8" key="1">
    <citation type="submission" date="2018-05" db="EMBL/GenBank/DDBJ databases">
        <authorList>
            <person name="Lanie J.A."/>
            <person name="Ng W.-L."/>
            <person name="Kazmierczak K.M."/>
            <person name="Andrzejewski T.M."/>
            <person name="Davidsen T.M."/>
            <person name="Wayne K.J."/>
            <person name="Tettelin H."/>
            <person name="Glass J.I."/>
            <person name="Rusch D."/>
            <person name="Podicherti R."/>
            <person name="Tsui H.-C.T."/>
            <person name="Winkler M.E."/>
        </authorList>
    </citation>
    <scope>NUCLEOTIDE SEQUENCE</scope>
</reference>
<dbReference type="GO" id="GO:0004325">
    <property type="term" value="F:ferrochelatase activity"/>
    <property type="evidence" value="ECO:0007669"/>
    <property type="project" value="InterPro"/>
</dbReference>
<keyword evidence="3" id="KW-0560">Oxidoreductase</keyword>
<evidence type="ECO:0000256" key="6">
    <source>
        <dbReference type="ARBA" id="ARBA00047561"/>
    </source>
</evidence>
<dbReference type="SUPFAM" id="SSF51735">
    <property type="entry name" value="NAD(P)-binding Rossmann-fold domains"/>
    <property type="match status" value="1"/>
</dbReference>
<dbReference type="PANTHER" id="PTHR35330:SF1">
    <property type="entry name" value="SIROHEME BIOSYNTHESIS PROTEIN MET8"/>
    <property type="match status" value="1"/>
</dbReference>
<dbReference type="GO" id="GO:0019354">
    <property type="term" value="P:siroheme biosynthetic process"/>
    <property type="evidence" value="ECO:0007669"/>
    <property type="project" value="UniProtKB-UniPathway"/>
</dbReference>
<keyword evidence="5" id="KW-0627">Porphyrin biosynthesis</keyword>
<evidence type="ECO:0000256" key="4">
    <source>
        <dbReference type="ARBA" id="ARBA00023027"/>
    </source>
</evidence>
<dbReference type="InterPro" id="IPR006367">
    <property type="entry name" value="Sirohaem_synthase_N"/>
</dbReference>
<organism evidence="8">
    <name type="scientific">marine metagenome</name>
    <dbReference type="NCBI Taxonomy" id="408172"/>
    <lineage>
        <taxon>unclassified sequences</taxon>
        <taxon>metagenomes</taxon>
        <taxon>ecological metagenomes</taxon>
    </lineage>
</organism>
<dbReference type="Pfam" id="PF13241">
    <property type="entry name" value="NAD_binding_7"/>
    <property type="match status" value="1"/>
</dbReference>
<dbReference type="EC" id="1.3.1.76" evidence="2"/>
<proteinExistence type="predicted"/>
<dbReference type="GO" id="GO:0043115">
    <property type="term" value="F:precorrin-2 dehydrogenase activity"/>
    <property type="evidence" value="ECO:0007669"/>
    <property type="project" value="UniProtKB-EC"/>
</dbReference>
<feature type="domain" description="Sirohaem synthase dimerisation" evidence="7">
    <location>
        <begin position="151"/>
        <end position="209"/>
    </location>
</feature>
<dbReference type="Gene3D" id="3.30.160.110">
    <property type="entry name" value="Siroheme synthase, domain 2"/>
    <property type="match status" value="1"/>
</dbReference>
<protein>
    <recommendedName>
        <fullName evidence="2">precorrin-2 dehydrogenase</fullName>
        <ecNumber evidence="2">1.3.1.76</ecNumber>
    </recommendedName>
</protein>
<comment type="catalytic activity">
    <reaction evidence="6">
        <text>precorrin-2 + NAD(+) = sirohydrochlorin + NADH + 2 H(+)</text>
        <dbReference type="Rhea" id="RHEA:15613"/>
        <dbReference type="ChEBI" id="CHEBI:15378"/>
        <dbReference type="ChEBI" id="CHEBI:57540"/>
        <dbReference type="ChEBI" id="CHEBI:57945"/>
        <dbReference type="ChEBI" id="CHEBI:58351"/>
        <dbReference type="ChEBI" id="CHEBI:58827"/>
        <dbReference type="EC" id="1.3.1.76"/>
    </reaction>
</comment>
<dbReference type="Gene3D" id="3.40.50.720">
    <property type="entry name" value="NAD(P)-binding Rossmann-like Domain"/>
    <property type="match status" value="1"/>
</dbReference>
<dbReference type="UniPathway" id="UPA00262">
    <property type="reaction ID" value="UER00222"/>
</dbReference>
<dbReference type="InterPro" id="IPR019478">
    <property type="entry name" value="Sirohaem_synthase_dimer_dom"/>
</dbReference>
<dbReference type="AlphaFoldDB" id="A0A381NIP7"/>
<dbReference type="InterPro" id="IPR028161">
    <property type="entry name" value="Met8-like"/>
</dbReference>
<evidence type="ECO:0000259" key="7">
    <source>
        <dbReference type="Pfam" id="PF10414"/>
    </source>
</evidence>
<dbReference type="NCBIfam" id="TIGR01470">
    <property type="entry name" value="cysG_Nterm"/>
    <property type="match status" value="1"/>
</dbReference>